<name>A0A1H2ZYY1_9PROT</name>
<gene>
    <name evidence="1" type="ORF">SAMN05421882_11001</name>
</gene>
<reference evidence="1 2" key="1">
    <citation type="submission" date="2016-10" db="EMBL/GenBank/DDBJ databases">
        <authorList>
            <person name="de Groot N.N."/>
        </authorList>
    </citation>
    <scope>NUCLEOTIDE SEQUENCE [LARGE SCALE GENOMIC DNA]</scope>
    <source>
        <strain evidence="1 2">Nm110</strain>
    </source>
</reference>
<dbReference type="AlphaFoldDB" id="A0A1H2ZYY1"/>
<accession>A0A1H2ZYY1</accession>
<dbReference type="EMBL" id="FNNH01000100">
    <property type="protein sequence ID" value="SDX22144.1"/>
    <property type="molecule type" value="Genomic_DNA"/>
</dbReference>
<organism evidence="1 2">
    <name type="scientific">Nitrosomonas communis</name>
    <dbReference type="NCBI Taxonomy" id="44574"/>
    <lineage>
        <taxon>Bacteria</taxon>
        <taxon>Pseudomonadati</taxon>
        <taxon>Pseudomonadota</taxon>
        <taxon>Betaproteobacteria</taxon>
        <taxon>Nitrosomonadales</taxon>
        <taxon>Nitrosomonadaceae</taxon>
        <taxon>Nitrosomonas</taxon>
    </lineage>
</organism>
<evidence type="ECO:0000313" key="1">
    <source>
        <dbReference type="EMBL" id="SDX22144.1"/>
    </source>
</evidence>
<proteinExistence type="predicted"/>
<feature type="non-terminal residue" evidence="1">
    <location>
        <position position="1"/>
    </location>
</feature>
<sequence>SSLLLSSLLLIKIRTIPVMARSGKMVGAEAYGEVTILPIEKQDEEFLRFGDALLEPDLENILTPSRLHHIWEIGEFGKADHIPNNRCFDLTAINSIVSHLRPKTIQASSSFFRLAHVCYFCDNRLVIGPG</sequence>
<dbReference type="Proteomes" id="UP000183454">
    <property type="component" value="Unassembled WGS sequence"/>
</dbReference>
<dbReference type="RefSeq" id="WP_211752395.1">
    <property type="nucleotide sequence ID" value="NZ_FNNH01000100.1"/>
</dbReference>
<protein>
    <submittedName>
        <fullName evidence="1">Uncharacterized protein</fullName>
    </submittedName>
</protein>
<evidence type="ECO:0000313" key="2">
    <source>
        <dbReference type="Proteomes" id="UP000183454"/>
    </source>
</evidence>